<comment type="subcellular location">
    <subcellularLocation>
        <location evidence="1">Membrane</location>
    </subcellularLocation>
</comment>
<dbReference type="InterPro" id="IPR013783">
    <property type="entry name" value="Ig-like_fold"/>
</dbReference>
<name>A0A8C4XCE9_ERPCA</name>
<protein>
    <recommendedName>
        <fullName evidence="5">Ig-like domain-containing protein</fullName>
    </recommendedName>
</protein>
<proteinExistence type="predicted"/>
<dbReference type="PANTHER" id="PTHR11860:SF87">
    <property type="entry name" value="CMRF35-LIKE MOLECULE 8"/>
    <property type="match status" value="1"/>
</dbReference>
<sequence length="146" mass="16507">HWVSNLKNISFLGRVLSLSPDPYPVKGITLFILVECFYNVRSSNFVKYWCREDNQGNCEILCKTNTPQKNGDRIIISDNQTHGVLTLTINKVERSDVGTYWCGIEKLGLNAKASVTLKVLKGFYIIFSFCLSMVLTFAFGPLLSFL</sequence>
<dbReference type="InterPro" id="IPR013106">
    <property type="entry name" value="Ig_V-set"/>
</dbReference>
<dbReference type="Ensembl" id="ENSECRT00000022109.1">
    <property type="protein sequence ID" value="ENSECRP00000021641.1"/>
    <property type="gene ID" value="ENSECRG00000014593.1"/>
</dbReference>
<reference evidence="6" key="3">
    <citation type="submission" date="2025-09" db="UniProtKB">
        <authorList>
            <consortium name="Ensembl"/>
        </authorList>
    </citation>
    <scope>IDENTIFICATION</scope>
</reference>
<dbReference type="PROSITE" id="PS50835">
    <property type="entry name" value="IG_LIKE"/>
    <property type="match status" value="1"/>
</dbReference>
<feature type="domain" description="Ig-like" evidence="5">
    <location>
        <begin position="26"/>
        <end position="116"/>
    </location>
</feature>
<evidence type="ECO:0000313" key="7">
    <source>
        <dbReference type="Proteomes" id="UP000694620"/>
    </source>
</evidence>
<keyword evidence="7" id="KW-1185">Reference proteome</keyword>
<dbReference type="Pfam" id="PF07686">
    <property type="entry name" value="V-set"/>
    <property type="match status" value="1"/>
</dbReference>
<dbReference type="AlphaFoldDB" id="A0A8C4XCE9"/>
<keyword evidence="4" id="KW-1133">Transmembrane helix</keyword>
<keyword evidence="3 4" id="KW-0472">Membrane</keyword>
<dbReference type="Proteomes" id="UP000694620">
    <property type="component" value="Chromosome 16"/>
</dbReference>
<evidence type="ECO:0000256" key="4">
    <source>
        <dbReference type="SAM" id="Phobius"/>
    </source>
</evidence>
<keyword evidence="2 4" id="KW-0812">Transmembrane</keyword>
<accession>A0A8C4XCE9</accession>
<dbReference type="InterPro" id="IPR036179">
    <property type="entry name" value="Ig-like_dom_sf"/>
</dbReference>
<dbReference type="PANTHER" id="PTHR11860">
    <property type="entry name" value="POLYMERIC-IMMUNOGLOBULIN RECEPTOR"/>
    <property type="match status" value="1"/>
</dbReference>
<evidence type="ECO:0000259" key="5">
    <source>
        <dbReference type="PROSITE" id="PS50835"/>
    </source>
</evidence>
<evidence type="ECO:0000313" key="6">
    <source>
        <dbReference type="Ensembl" id="ENSECRP00000021641.1"/>
    </source>
</evidence>
<dbReference type="GO" id="GO:0004888">
    <property type="term" value="F:transmembrane signaling receptor activity"/>
    <property type="evidence" value="ECO:0007669"/>
    <property type="project" value="TreeGrafter"/>
</dbReference>
<organism evidence="6 7">
    <name type="scientific">Erpetoichthys calabaricus</name>
    <name type="common">Rope fish</name>
    <name type="synonym">Calamoichthys calabaricus</name>
    <dbReference type="NCBI Taxonomy" id="27687"/>
    <lineage>
        <taxon>Eukaryota</taxon>
        <taxon>Metazoa</taxon>
        <taxon>Chordata</taxon>
        <taxon>Craniata</taxon>
        <taxon>Vertebrata</taxon>
        <taxon>Euteleostomi</taxon>
        <taxon>Actinopterygii</taxon>
        <taxon>Polypteriformes</taxon>
        <taxon>Polypteridae</taxon>
        <taxon>Erpetoichthys</taxon>
    </lineage>
</organism>
<evidence type="ECO:0000256" key="2">
    <source>
        <dbReference type="ARBA" id="ARBA00022692"/>
    </source>
</evidence>
<dbReference type="GO" id="GO:0005886">
    <property type="term" value="C:plasma membrane"/>
    <property type="evidence" value="ECO:0007669"/>
    <property type="project" value="TreeGrafter"/>
</dbReference>
<feature type="transmembrane region" description="Helical" evidence="4">
    <location>
        <begin position="122"/>
        <end position="143"/>
    </location>
</feature>
<evidence type="ECO:0000256" key="1">
    <source>
        <dbReference type="ARBA" id="ARBA00004370"/>
    </source>
</evidence>
<dbReference type="SUPFAM" id="SSF48726">
    <property type="entry name" value="Immunoglobulin"/>
    <property type="match status" value="1"/>
</dbReference>
<reference evidence="6" key="2">
    <citation type="submission" date="2025-08" db="UniProtKB">
        <authorList>
            <consortium name="Ensembl"/>
        </authorList>
    </citation>
    <scope>IDENTIFICATION</scope>
</reference>
<dbReference type="Gene3D" id="2.60.40.10">
    <property type="entry name" value="Immunoglobulins"/>
    <property type="match status" value="1"/>
</dbReference>
<dbReference type="InterPro" id="IPR007110">
    <property type="entry name" value="Ig-like_dom"/>
</dbReference>
<evidence type="ECO:0000256" key="3">
    <source>
        <dbReference type="ARBA" id="ARBA00023136"/>
    </source>
</evidence>
<reference evidence="6" key="1">
    <citation type="submission" date="2021-06" db="EMBL/GenBank/DDBJ databases">
        <authorList>
            <consortium name="Wellcome Sanger Institute Data Sharing"/>
        </authorList>
    </citation>
    <scope>NUCLEOTIDE SEQUENCE [LARGE SCALE GENOMIC DNA]</scope>
</reference>
<dbReference type="InterPro" id="IPR050671">
    <property type="entry name" value="CD300_family_receptors"/>
</dbReference>